<dbReference type="InterPro" id="IPR050817">
    <property type="entry name" value="DjlA_DnaK_co-chaperone"/>
</dbReference>
<dbReference type="RefSeq" id="WP_131777220.1">
    <property type="nucleotide sequence ID" value="NZ_BMOB01000009.1"/>
</dbReference>
<evidence type="ECO:0000256" key="1">
    <source>
        <dbReference type="ARBA" id="ARBA00023186"/>
    </source>
</evidence>
<keyword evidence="1" id="KW-0143">Chaperone</keyword>
<dbReference type="SMART" id="SM00271">
    <property type="entry name" value="DnaJ"/>
    <property type="match status" value="1"/>
</dbReference>
<keyword evidence="4" id="KW-1185">Reference proteome</keyword>
<dbReference type="PANTHER" id="PTHR24074">
    <property type="entry name" value="CO-CHAPERONE PROTEIN DJLA"/>
    <property type="match status" value="1"/>
</dbReference>
<evidence type="ECO:0000313" key="4">
    <source>
        <dbReference type="Proteomes" id="UP000630149"/>
    </source>
</evidence>
<protein>
    <recommendedName>
        <fullName evidence="2">J domain-containing protein</fullName>
    </recommendedName>
</protein>
<dbReference type="AlphaFoldDB" id="A0A917JYX5"/>
<dbReference type="PRINTS" id="PR00625">
    <property type="entry name" value="JDOMAIN"/>
</dbReference>
<dbReference type="SUPFAM" id="SSF46565">
    <property type="entry name" value="Chaperone J-domain"/>
    <property type="match status" value="1"/>
</dbReference>
<dbReference type="Proteomes" id="UP000630149">
    <property type="component" value="Unassembled WGS sequence"/>
</dbReference>
<dbReference type="EMBL" id="BMOB01000009">
    <property type="protein sequence ID" value="GGI90572.1"/>
    <property type="molecule type" value="Genomic_DNA"/>
</dbReference>
<dbReference type="Gene3D" id="1.10.287.110">
    <property type="entry name" value="DnaJ domain"/>
    <property type="match status" value="1"/>
</dbReference>
<dbReference type="CDD" id="cd06257">
    <property type="entry name" value="DnaJ"/>
    <property type="match status" value="1"/>
</dbReference>
<accession>A0A917JYX5</accession>
<proteinExistence type="predicted"/>
<dbReference type="PROSITE" id="PS50076">
    <property type="entry name" value="DNAJ_2"/>
    <property type="match status" value="1"/>
</dbReference>
<gene>
    <name evidence="3" type="ORF">GCM10007966_19130</name>
</gene>
<feature type="domain" description="J" evidence="2">
    <location>
        <begin position="5"/>
        <end position="71"/>
    </location>
</feature>
<evidence type="ECO:0000313" key="3">
    <source>
        <dbReference type="EMBL" id="GGI90572.1"/>
    </source>
</evidence>
<dbReference type="InterPro" id="IPR001623">
    <property type="entry name" value="DnaJ_domain"/>
</dbReference>
<dbReference type="OrthoDB" id="9775658at2"/>
<reference evidence="3" key="1">
    <citation type="journal article" date="2014" name="Int. J. Syst. Evol. Microbiol.">
        <title>Complete genome sequence of Corynebacterium casei LMG S-19264T (=DSM 44701T), isolated from a smear-ripened cheese.</title>
        <authorList>
            <consortium name="US DOE Joint Genome Institute (JGI-PGF)"/>
            <person name="Walter F."/>
            <person name="Albersmeier A."/>
            <person name="Kalinowski J."/>
            <person name="Ruckert C."/>
        </authorList>
    </citation>
    <scope>NUCLEOTIDE SEQUENCE</scope>
    <source>
        <strain evidence="3">JCM 13919</strain>
    </source>
</reference>
<reference evidence="3" key="2">
    <citation type="submission" date="2020-09" db="EMBL/GenBank/DDBJ databases">
        <authorList>
            <person name="Sun Q."/>
            <person name="Ohkuma M."/>
        </authorList>
    </citation>
    <scope>NUCLEOTIDE SEQUENCE</scope>
    <source>
        <strain evidence="3">JCM 13919</strain>
    </source>
</reference>
<evidence type="ECO:0000259" key="2">
    <source>
        <dbReference type="PROSITE" id="PS50076"/>
    </source>
</evidence>
<comment type="caution">
    <text evidence="3">The sequence shown here is derived from an EMBL/GenBank/DDBJ whole genome shotgun (WGS) entry which is preliminary data.</text>
</comment>
<organism evidence="3 4">
    <name type="scientific">Legionella impletisoli</name>
    <dbReference type="NCBI Taxonomy" id="343510"/>
    <lineage>
        <taxon>Bacteria</taxon>
        <taxon>Pseudomonadati</taxon>
        <taxon>Pseudomonadota</taxon>
        <taxon>Gammaproteobacteria</taxon>
        <taxon>Legionellales</taxon>
        <taxon>Legionellaceae</taxon>
        <taxon>Legionella</taxon>
    </lineage>
</organism>
<dbReference type="Pfam" id="PF00226">
    <property type="entry name" value="DnaJ"/>
    <property type="match status" value="1"/>
</dbReference>
<name>A0A917JYX5_9GAMM</name>
<dbReference type="InterPro" id="IPR036869">
    <property type="entry name" value="J_dom_sf"/>
</dbReference>
<sequence>MNQYDALKILGLSGQISQNDIKSAYKKACAKFHPDRNPAGLEIMKMVNVAYDVLKNYDGKASVSSNAAKYGDEMADALNQISGLGLKIEICGSWVWVRGNTKAHKEILKQAGFKWAPKKACWYFRPSDVKRSRSLGNYSMSAIREKYGSVHFSGQGQQCLN</sequence>